<accession>A0ACC0UU48</accession>
<protein>
    <submittedName>
        <fullName evidence="1">Uncharacterized protein</fullName>
    </submittedName>
</protein>
<evidence type="ECO:0000313" key="2">
    <source>
        <dbReference type="Proteomes" id="UP001163324"/>
    </source>
</evidence>
<keyword evidence="2" id="KW-1185">Reference proteome</keyword>
<organism evidence="1 2">
    <name type="scientific">Trichothecium roseum</name>
    <dbReference type="NCBI Taxonomy" id="47278"/>
    <lineage>
        <taxon>Eukaryota</taxon>
        <taxon>Fungi</taxon>
        <taxon>Dikarya</taxon>
        <taxon>Ascomycota</taxon>
        <taxon>Pezizomycotina</taxon>
        <taxon>Sordariomycetes</taxon>
        <taxon>Hypocreomycetidae</taxon>
        <taxon>Hypocreales</taxon>
        <taxon>Hypocreales incertae sedis</taxon>
        <taxon>Trichothecium</taxon>
    </lineage>
</organism>
<dbReference type="Proteomes" id="UP001163324">
    <property type="component" value="Chromosome 8"/>
</dbReference>
<gene>
    <name evidence="1" type="ORF">N3K66_007784</name>
</gene>
<sequence length="699" mass="77382">MEPAGSQDAKASPSGHLYVYSSKPPDEARIFGLRGADIQDIRAPTEEDAPVAPDVWGFTDTNGDGICKYCQLMLHPTAPSIIRHQQNLAKLISSTCRVCAWVEVSIVKGAPRLVEGFQRNDPAVCDPDSASSRITISLSREDKYTRAVAAVGDRGFFSEKGVPLNITTTDKLGELSSRVFWQPFEKRRERPPHARLEILSTWLGDCLDHHETCASIQEVPGPSHLPKRVLDLRGSPDVPSDTDDIKIRLRETDDKEVGRYIALSYCWGTDTQYHFKTTQGNLDEHKQGIDFDTLPLTQREAILAALFLGIRYLWIDALCIIQDSAADWEVEAAGMRSVYSNAVLTLAATFSHGPKDGLLNPLQGACCVSIHDESVMIRMETHRNIDASSEPLNTRAWTLQEAVLSPRMVSFGSEQWLWKCPSRYATEDGLLDGPQSVKEGSPQWASILAASADDGGAYLKHWYQLVSNYSRRELTYQSDKLKAIAGLADIFAKQTGYQYVAGLWVEDIARGLMWQSTSRGVTRVRGPVPSWSWASVDGVVLMQDFSGSHSSLSLLKVEEEWEGEALTSPLKSARLTVSAPSIQVCLGTQSLTQKLRYRLVNPYRPEEILGEAFLDSLEPVEGELTEIWCLEVFLVSPSTDESERFVLLLVPSGNEDDPSGASKYRRIGIGVIWTKSRFDGSEEGCDVFQGAATTDMILV</sequence>
<dbReference type="EMBL" id="CM047947">
    <property type="protein sequence ID" value="KAI9896762.1"/>
    <property type="molecule type" value="Genomic_DNA"/>
</dbReference>
<reference evidence="1" key="1">
    <citation type="submission" date="2022-10" db="EMBL/GenBank/DDBJ databases">
        <title>Complete Genome of Trichothecium roseum strain YXFP-22015, a Plant Pathogen Isolated from Citrus.</title>
        <authorList>
            <person name="Wang Y."/>
            <person name="Zhu L."/>
        </authorList>
    </citation>
    <scope>NUCLEOTIDE SEQUENCE</scope>
    <source>
        <strain evidence="1">YXFP-22015</strain>
    </source>
</reference>
<comment type="caution">
    <text evidence="1">The sequence shown here is derived from an EMBL/GenBank/DDBJ whole genome shotgun (WGS) entry which is preliminary data.</text>
</comment>
<name>A0ACC0UU48_9HYPO</name>
<evidence type="ECO:0000313" key="1">
    <source>
        <dbReference type="EMBL" id="KAI9896762.1"/>
    </source>
</evidence>
<proteinExistence type="predicted"/>